<keyword evidence="2" id="KW-0732">Signal</keyword>
<keyword evidence="4" id="KW-1185">Reference proteome</keyword>
<feature type="compositionally biased region" description="Basic and acidic residues" evidence="1">
    <location>
        <begin position="252"/>
        <end position="278"/>
    </location>
</feature>
<sequence>TTDTLKMKYIHSLSLLLLLAAVTAVPRSPVVVEELDTADVPAEPPQDSWSLTESLDQVPSTLQDDEEEEDFDDDDDDEEEDSSREVKKFRVDDENDSYEDDDDDENDFKSLPSTGSGESFKETRRRLIEDYISLEHDLQLIRRLLGLTPNTDTIGHSSFGLWDVPGSEKRTEDEDHPAFGFGFNPPIFPNFPGLPIEPSLTKVDDLPDNYDNSTHEIHVVNGSRVEVNTTTNKESGDGFQSFYHDEVIAIRPVDDKDNTTGTQIEERIGEEEPVKDEQLPPLPEVENEADKSGKSSSTLPEVDPKVEDDTVTTTEVSSISP</sequence>
<organism evidence="3 4">
    <name type="scientific">Cherax quadricarinatus</name>
    <name type="common">Australian red claw crayfish</name>
    <dbReference type="NCBI Taxonomy" id="27406"/>
    <lineage>
        <taxon>Eukaryota</taxon>
        <taxon>Metazoa</taxon>
        <taxon>Ecdysozoa</taxon>
        <taxon>Arthropoda</taxon>
        <taxon>Crustacea</taxon>
        <taxon>Multicrustacea</taxon>
        <taxon>Malacostraca</taxon>
        <taxon>Eumalacostraca</taxon>
        <taxon>Eucarida</taxon>
        <taxon>Decapoda</taxon>
        <taxon>Pleocyemata</taxon>
        <taxon>Astacidea</taxon>
        <taxon>Parastacoidea</taxon>
        <taxon>Parastacidae</taxon>
        <taxon>Cherax</taxon>
    </lineage>
</organism>
<feature type="compositionally biased region" description="Polar residues" evidence="1">
    <location>
        <begin position="47"/>
        <end position="62"/>
    </location>
</feature>
<gene>
    <name evidence="3" type="ORF">OTU49_010515</name>
</gene>
<feature type="compositionally biased region" description="Low complexity" evidence="1">
    <location>
        <begin position="311"/>
        <end position="321"/>
    </location>
</feature>
<dbReference type="Proteomes" id="UP001445076">
    <property type="component" value="Unassembled WGS sequence"/>
</dbReference>
<protein>
    <recommendedName>
        <fullName evidence="5">Secreted protein</fullName>
    </recommendedName>
</protein>
<feature type="non-terminal residue" evidence="3">
    <location>
        <position position="1"/>
    </location>
</feature>
<proteinExistence type="predicted"/>
<accession>A0AAW0WF68</accession>
<evidence type="ECO:0000313" key="3">
    <source>
        <dbReference type="EMBL" id="KAK8725851.1"/>
    </source>
</evidence>
<feature type="region of interest" description="Disordered" evidence="1">
    <location>
        <begin position="35"/>
        <end position="121"/>
    </location>
</feature>
<feature type="region of interest" description="Disordered" evidence="1">
    <location>
        <begin position="252"/>
        <end position="321"/>
    </location>
</feature>
<dbReference type="AlphaFoldDB" id="A0AAW0WF68"/>
<feature type="compositionally biased region" description="Acidic residues" evidence="1">
    <location>
        <begin position="93"/>
        <end position="106"/>
    </location>
</feature>
<evidence type="ECO:0000256" key="1">
    <source>
        <dbReference type="SAM" id="MobiDB-lite"/>
    </source>
</evidence>
<evidence type="ECO:0008006" key="5">
    <source>
        <dbReference type="Google" id="ProtNLM"/>
    </source>
</evidence>
<feature type="chain" id="PRO_5043743633" description="Secreted protein" evidence="2">
    <location>
        <begin position="25"/>
        <end position="321"/>
    </location>
</feature>
<reference evidence="3 4" key="1">
    <citation type="journal article" date="2024" name="BMC Genomics">
        <title>Genome assembly of redclaw crayfish (Cherax quadricarinatus) provides insights into its immune adaptation and hypoxia tolerance.</title>
        <authorList>
            <person name="Liu Z."/>
            <person name="Zheng J."/>
            <person name="Li H."/>
            <person name="Fang K."/>
            <person name="Wang S."/>
            <person name="He J."/>
            <person name="Zhou D."/>
            <person name="Weng S."/>
            <person name="Chi M."/>
            <person name="Gu Z."/>
            <person name="He J."/>
            <person name="Li F."/>
            <person name="Wang M."/>
        </authorList>
    </citation>
    <scope>NUCLEOTIDE SEQUENCE [LARGE SCALE GENOMIC DNA]</scope>
    <source>
        <strain evidence="3">ZL_2023a</strain>
    </source>
</reference>
<evidence type="ECO:0000256" key="2">
    <source>
        <dbReference type="SAM" id="SignalP"/>
    </source>
</evidence>
<feature type="signal peptide" evidence="2">
    <location>
        <begin position="1"/>
        <end position="24"/>
    </location>
</feature>
<dbReference type="EMBL" id="JARKIK010000081">
    <property type="protein sequence ID" value="KAK8725851.1"/>
    <property type="molecule type" value="Genomic_DNA"/>
</dbReference>
<comment type="caution">
    <text evidence="3">The sequence shown here is derived from an EMBL/GenBank/DDBJ whole genome shotgun (WGS) entry which is preliminary data.</text>
</comment>
<feature type="compositionally biased region" description="Acidic residues" evidence="1">
    <location>
        <begin position="63"/>
        <end position="82"/>
    </location>
</feature>
<name>A0AAW0WF68_CHEQU</name>
<evidence type="ECO:0000313" key="4">
    <source>
        <dbReference type="Proteomes" id="UP001445076"/>
    </source>
</evidence>
<feature type="compositionally biased region" description="Basic and acidic residues" evidence="1">
    <location>
        <begin position="83"/>
        <end position="92"/>
    </location>
</feature>